<dbReference type="OrthoDB" id="5178506at2"/>
<evidence type="ECO:0000256" key="1">
    <source>
        <dbReference type="SAM" id="Coils"/>
    </source>
</evidence>
<gene>
    <name evidence="2" type="ORF">FAZ69_12470</name>
</gene>
<sequence length="433" mass="47759">MSVAPFPRLVKPASQPLGLYFRAGQNDHAPLSQLLAQGQRSYYGVVVEAKRAERHRELLKEAERGRLECILDPCTQASATIGGFSEKLGALPWGVGRPHAVDDFQGASRIELMSRLADFAVEHGFSQVLAPTHYVRGVEDPWFSADISALSDLRGALDRAGGRTIEINYSLCLPYATFRDEALRAQLVHELEGAPVQSLWLRVDGCGADSTPTAVKNYVAACGDFNELGLPIVADQVGGLPGLSLLAFSAVGGLSTGLAAGERFNASHWHRPRLGKAYMKHAGVYIPALDLLLDRKDAEALFERNPRIKGLFGCRDHDCCLRGITDMLQTPARHFAIQRIKQVAELSQYVESLRPQVFLDRFVRPTTDYALQMSKATGLNESLQKRLAAHRQRLDALRITLGKIIESGDLAVHAQIPKTRMMREATYSNHRTR</sequence>
<reference evidence="2 3" key="1">
    <citation type="submission" date="2019-04" db="EMBL/GenBank/DDBJ databases">
        <title>Trinickia sp. 7GSK02, isolated from subtropical forest soil.</title>
        <authorList>
            <person name="Gao Z.-H."/>
            <person name="Qiu L.-H."/>
        </authorList>
    </citation>
    <scope>NUCLEOTIDE SEQUENCE [LARGE SCALE GENOMIC DNA]</scope>
    <source>
        <strain evidence="2 3">7GSK02</strain>
    </source>
</reference>
<dbReference type="EMBL" id="SWJE01000005">
    <property type="protein sequence ID" value="TKC89723.1"/>
    <property type="molecule type" value="Genomic_DNA"/>
</dbReference>
<name>A0A4U1I8D7_9BURK</name>
<keyword evidence="1" id="KW-0175">Coiled coil</keyword>
<accession>A0A4U1I8D7</accession>
<keyword evidence="3" id="KW-1185">Reference proteome</keyword>
<protein>
    <submittedName>
        <fullName evidence="2">Uncharacterized protein</fullName>
    </submittedName>
</protein>
<comment type="caution">
    <text evidence="2">The sequence shown here is derived from an EMBL/GenBank/DDBJ whole genome shotgun (WGS) entry which is preliminary data.</text>
</comment>
<evidence type="ECO:0000313" key="2">
    <source>
        <dbReference type="EMBL" id="TKC89723.1"/>
    </source>
</evidence>
<proteinExistence type="predicted"/>
<evidence type="ECO:0000313" key="3">
    <source>
        <dbReference type="Proteomes" id="UP000305539"/>
    </source>
</evidence>
<feature type="coiled-coil region" evidence="1">
    <location>
        <begin position="373"/>
        <end position="400"/>
    </location>
</feature>
<organism evidence="2 3">
    <name type="scientific">Trinickia terrae</name>
    <dbReference type="NCBI Taxonomy" id="2571161"/>
    <lineage>
        <taxon>Bacteria</taxon>
        <taxon>Pseudomonadati</taxon>
        <taxon>Pseudomonadota</taxon>
        <taxon>Betaproteobacteria</taxon>
        <taxon>Burkholderiales</taxon>
        <taxon>Burkholderiaceae</taxon>
        <taxon>Trinickia</taxon>
    </lineage>
</organism>
<dbReference type="AlphaFoldDB" id="A0A4U1I8D7"/>
<dbReference type="RefSeq" id="WP_136894762.1">
    <property type="nucleotide sequence ID" value="NZ_SWJE01000005.1"/>
</dbReference>
<dbReference type="Proteomes" id="UP000305539">
    <property type="component" value="Unassembled WGS sequence"/>
</dbReference>